<organism evidence="2 3">
    <name type="scientific">Trichonephila inaurata madagascariensis</name>
    <dbReference type="NCBI Taxonomy" id="2747483"/>
    <lineage>
        <taxon>Eukaryota</taxon>
        <taxon>Metazoa</taxon>
        <taxon>Ecdysozoa</taxon>
        <taxon>Arthropoda</taxon>
        <taxon>Chelicerata</taxon>
        <taxon>Arachnida</taxon>
        <taxon>Araneae</taxon>
        <taxon>Araneomorphae</taxon>
        <taxon>Entelegynae</taxon>
        <taxon>Araneoidea</taxon>
        <taxon>Nephilidae</taxon>
        <taxon>Trichonephila</taxon>
        <taxon>Trichonephila inaurata</taxon>
    </lineage>
</organism>
<feature type="compositionally biased region" description="Polar residues" evidence="1">
    <location>
        <begin position="109"/>
        <end position="121"/>
    </location>
</feature>
<dbReference type="OrthoDB" id="6434157at2759"/>
<dbReference type="Proteomes" id="UP000886998">
    <property type="component" value="Unassembled WGS sequence"/>
</dbReference>
<comment type="caution">
    <text evidence="2">The sequence shown here is derived from an EMBL/GenBank/DDBJ whole genome shotgun (WGS) entry which is preliminary data.</text>
</comment>
<evidence type="ECO:0000313" key="3">
    <source>
        <dbReference type="Proteomes" id="UP000886998"/>
    </source>
</evidence>
<gene>
    <name evidence="2" type="primary">AVEN_141183_1</name>
    <name evidence="2" type="ORF">TNIN_236701</name>
</gene>
<sequence length="2090" mass="237069">DLLNEFGSKLEDAGLLTDEQKKNLKECNETFLSCEGRKYSCKNTNNINVPSSERLDPFCTYSKEIHAESSDVCNEDSLIYLPSEEVQRNMISFIDSYQKKPYNNKKIEQSSTFSRNQQDTYSHSSSDVSSSDKEMSEMQLSLFKQICNIQKDKEPCLVEEFSVSNSSIDVNKSNACRQKSCPKETSYSVNSPVKDLYQTLNTPVSLINDSCDSDTDIKVTSVPDITGSLGQNPKQIEEYKDFLSETSRNFDECQNSKIQSSSPKTLSDYRPSTFSKSFRQNNLLKTVSNFENTSNGTNKEYILSAKRCHDGSIKLDIDISRSIKLSFNPITCHMSCEFGQYDLSCNTSDLTNDSRSPSTVLDESSFSREVNWQDCSVNESPIKKRLKISDKNVSAETEGSVSNSFNDISDDLNLFEKETESNDSQSNNCNKNKFIHVSKSLPKYISKGRKRPLLNHQFDSQEIRNGTIHPSKFYSVKHSTPFQKESTVFLHKTLGASSAKEKCLEISYSNENSGVQNLHSPNKALFQNGAESNSMIKSSVFANKKNITSQNLHFVDKEICASSCDTQTFQREFSSIESRNFSSKMPLKKKNRICNSKISHNVSTIERKKLSSKFDKITKKIVCKRKGDNNKSEEKNKRPPIIIKKNKYLKNYRNRKLKKIQRGCARKNTLVRCISKKYFINQKKTCANKLKKNLRNKITPFDVFVSHDNLVNSRTNSAIKELQKSLIAKSKGKTSSCKVISNPNKNQTSKIFEVDKMQPNVLLECIKDPLLYTDIPPKILQNCNKSVKKTTPFLKKGTCKEMISLKQCSVLLEKIKVPVLLNGGNPLEGVQILDKISVVEDNDTSAFSEQSSNHTKNSGVVEQGSITEDAINNSSKCITFAGCENQNLIDCDTILTNEAYNHFLSESRKNKSESKNSLVNHDTVHNKQEILLDFDIDFNSDVELGFDDDNDTDLNYDNDKASDDSQVKLWQRKENSEKVSKREKFKSSEVNIDVLTASGTDFPCGKKIKDIQKDLQLDFDIDFDGNMQFLSDESNNVIQSGSQIETFKKPMETENTVSNFSETDINNMKTSKNDMTQSDKSLNFPRNLLLDFDIDSKGIMNLASCESNSVEVDNSGETCNVSSSKHQKGILVKDSKTRNTKMNFSGKNVKIFTFKSNLTSNKSNSVSKNLLLNSDSSSDSDFELISDEDNSIDLINEDLGKKRFESNQKNTHLNYSFHSDDIVEFFSDSDNVDLNDKINRSCQDSKMKSCHSENNGGKKLEFLNAPLEEKTETFCGHEMEKKTPLVSLKQPDLKEMLKPCFVSLKKIKIPLESKIENIEGKNESFNSVEELEQKSGTMTEEEILVETRILKNYQKDQVGDMTNISVGSSRNSVAIPDNQICALDDEISDQGEKLPLYFDSESDDEQELIIDEDISENIDSSIGNETKSKIPIEDKICDFGNIADFFITEEKSSAFMAKSEKRKFDISEKSVKNASSGNRNGVIINDENIICNNINLNEENNYCNLNSNSDYLKLTIDDSINKGLTQNSVNDFQHNVKDQISNSDSSSESPIPKEIASNASEEFLIIRKNVVDIENTSNISPEINQISIAEKNESFKKNIIPEMAEIPEAQVNSKIKLRDTPKKCIQNKNNSNNVGIVISKSSVNDSNEECSQMISEKEKFQNCIINKIKNKYLKKTKSKYVFSDPIKNILYDIEPINFSNASDKQNLHSFITNLCVKNHVTSLLSHLLDPLAVPDQESLIFQVLHYLHHTRKNPFLNFKKNSELPLFLPLAENCVVTALFDIEKKSRPYLQGLMGNILRILHLLILTKKKINIYGLASLCRVFTEICKRNEDKLKPLSLCCGLINEKHKFSPFLIASIAGVWKELFQLSADFSDKENILRGSIAYGVQKTLETSVACTWYCNSEFMSEYFAVPSNISDKDGTIKILKEKILFECFQDSIENSWKLTSPLIIFAAFETWDWTKEHLVDQYIFPNLQQFSCQNISEQAFNLFSNLYVDILLLYPERLPEEVLMKYLDTNLSFQGGHFLQDCAAVTLMKYFVLTRKTIPDNISFWFQNNQDNPKVKVLEDIFQKSLMLDSSDTFSNKDIVNLC</sequence>
<dbReference type="EMBL" id="BMAV01027350">
    <property type="protein sequence ID" value="GFS58547.1"/>
    <property type="molecule type" value="Genomic_DNA"/>
</dbReference>
<feature type="non-terminal residue" evidence="2">
    <location>
        <position position="2090"/>
    </location>
</feature>
<evidence type="ECO:0000313" key="2">
    <source>
        <dbReference type="EMBL" id="GFS58547.1"/>
    </source>
</evidence>
<reference evidence="2" key="1">
    <citation type="submission" date="2020-08" db="EMBL/GenBank/DDBJ databases">
        <title>Multicomponent nature underlies the extraordinary mechanical properties of spider dragline silk.</title>
        <authorList>
            <person name="Kono N."/>
            <person name="Nakamura H."/>
            <person name="Mori M."/>
            <person name="Yoshida Y."/>
            <person name="Ohtoshi R."/>
            <person name="Malay A.D."/>
            <person name="Moran D.A.P."/>
            <person name="Tomita M."/>
            <person name="Numata K."/>
            <person name="Arakawa K."/>
        </authorList>
    </citation>
    <scope>NUCLEOTIDE SEQUENCE</scope>
</reference>
<accession>A0A8X6ISX6</accession>
<keyword evidence="3" id="KW-1185">Reference proteome</keyword>
<feature type="region of interest" description="Disordered" evidence="1">
    <location>
        <begin position="108"/>
        <end position="132"/>
    </location>
</feature>
<protein>
    <submittedName>
        <fullName evidence="2">Uncharacterized protein</fullName>
    </submittedName>
</protein>
<evidence type="ECO:0000256" key="1">
    <source>
        <dbReference type="SAM" id="MobiDB-lite"/>
    </source>
</evidence>
<proteinExistence type="predicted"/>
<name>A0A8X6ISX6_9ARAC</name>